<evidence type="ECO:0000259" key="9">
    <source>
        <dbReference type="Pfam" id="PF00389"/>
    </source>
</evidence>
<dbReference type="PROSITE" id="PS00671">
    <property type="entry name" value="D_2_HYDROXYACID_DH_3"/>
    <property type="match status" value="1"/>
</dbReference>
<dbReference type="CDD" id="cd12173">
    <property type="entry name" value="PGDH_4"/>
    <property type="match status" value="1"/>
</dbReference>
<dbReference type="NCBIfam" id="TIGR01327">
    <property type="entry name" value="PGDH"/>
    <property type="match status" value="1"/>
</dbReference>
<dbReference type="Pfam" id="PF01842">
    <property type="entry name" value="ACT"/>
    <property type="match status" value="1"/>
</dbReference>
<dbReference type="InterPro" id="IPR029009">
    <property type="entry name" value="ASB_dom_sf"/>
</dbReference>
<dbReference type="SUPFAM" id="SSF51735">
    <property type="entry name" value="NAD(P)-binding Rossmann-fold domains"/>
    <property type="match status" value="1"/>
</dbReference>
<evidence type="ECO:0000256" key="3">
    <source>
        <dbReference type="ARBA" id="ARBA00013143"/>
    </source>
</evidence>
<evidence type="ECO:0000256" key="7">
    <source>
        <dbReference type="ARBA" id="ARBA00023299"/>
    </source>
</evidence>
<keyword evidence="6" id="KW-0520">NAD</keyword>
<organism evidence="13">
    <name type="scientific">bioreactor metagenome</name>
    <dbReference type="NCBI Taxonomy" id="1076179"/>
    <lineage>
        <taxon>unclassified sequences</taxon>
        <taxon>metagenomes</taxon>
        <taxon>ecological metagenomes</taxon>
    </lineage>
</organism>
<dbReference type="UniPathway" id="UPA00135">
    <property type="reaction ID" value="UER00196"/>
</dbReference>
<keyword evidence="7" id="KW-0718">Serine biosynthesis</keyword>
<dbReference type="InterPro" id="IPR002912">
    <property type="entry name" value="ACT_dom"/>
</dbReference>
<evidence type="ECO:0000256" key="2">
    <source>
        <dbReference type="ARBA" id="ARBA00005854"/>
    </source>
</evidence>
<evidence type="ECO:0000259" key="11">
    <source>
        <dbReference type="Pfam" id="PF02826"/>
    </source>
</evidence>
<dbReference type="InterPro" id="IPR006140">
    <property type="entry name" value="D-isomer_DH_NAD-bd"/>
</dbReference>
<evidence type="ECO:0000313" key="13">
    <source>
        <dbReference type="EMBL" id="MPL98157.1"/>
    </source>
</evidence>
<dbReference type="CDD" id="cd04902">
    <property type="entry name" value="ACT_3PGDH-xct"/>
    <property type="match status" value="1"/>
</dbReference>
<dbReference type="EC" id="1.1.1.95" evidence="3"/>
<evidence type="ECO:0000259" key="10">
    <source>
        <dbReference type="Pfam" id="PF01842"/>
    </source>
</evidence>
<dbReference type="Gene3D" id="3.30.70.260">
    <property type="match status" value="1"/>
</dbReference>
<comment type="pathway">
    <text evidence="1">Amino-acid biosynthesis; L-serine biosynthesis; L-serine from 3-phospho-D-glycerate: step 1/3.</text>
</comment>
<evidence type="ECO:0000256" key="8">
    <source>
        <dbReference type="ARBA" id="ARBA00048731"/>
    </source>
</evidence>
<reference evidence="13" key="1">
    <citation type="submission" date="2019-08" db="EMBL/GenBank/DDBJ databases">
        <authorList>
            <person name="Kucharzyk K."/>
            <person name="Murdoch R.W."/>
            <person name="Higgins S."/>
            <person name="Loffler F."/>
        </authorList>
    </citation>
    <scope>NUCLEOTIDE SEQUENCE</scope>
</reference>
<dbReference type="GO" id="GO:0051287">
    <property type="term" value="F:NAD binding"/>
    <property type="evidence" value="ECO:0007669"/>
    <property type="project" value="InterPro"/>
</dbReference>
<evidence type="ECO:0000256" key="4">
    <source>
        <dbReference type="ARBA" id="ARBA00021582"/>
    </source>
</evidence>
<dbReference type="InterPro" id="IPR006236">
    <property type="entry name" value="PGDH"/>
</dbReference>
<feature type="domain" description="ACT" evidence="10">
    <location>
        <begin position="473"/>
        <end position="514"/>
    </location>
</feature>
<dbReference type="FunFam" id="3.40.50.720:FF:000021">
    <property type="entry name" value="D-3-phosphoglycerate dehydrogenase"/>
    <property type="match status" value="1"/>
</dbReference>
<proteinExistence type="inferred from homology"/>
<dbReference type="EMBL" id="VSSQ01000593">
    <property type="protein sequence ID" value="MPL98157.1"/>
    <property type="molecule type" value="Genomic_DNA"/>
</dbReference>
<feature type="domain" description="D-isomer specific 2-hydroxyacid dehydrogenase NAD-binding" evidence="11">
    <location>
        <begin position="109"/>
        <end position="288"/>
    </location>
</feature>
<name>A0A644W3I3_9ZZZZ</name>
<dbReference type="InterPro" id="IPR029753">
    <property type="entry name" value="D-isomer_DH_CS"/>
</dbReference>
<protein>
    <recommendedName>
        <fullName evidence="4">D-3-phosphoglycerate dehydrogenase</fullName>
        <ecNumber evidence="3">1.1.1.95</ecNumber>
    </recommendedName>
</protein>
<feature type="domain" description="D-isomer specific 2-hydroxyacid dehydrogenase catalytic" evidence="9">
    <location>
        <begin position="6"/>
        <end position="320"/>
    </location>
</feature>
<evidence type="ECO:0000256" key="5">
    <source>
        <dbReference type="ARBA" id="ARBA00023002"/>
    </source>
</evidence>
<dbReference type="Gene3D" id="3.40.50.720">
    <property type="entry name" value="NAD(P)-binding Rossmann-like Domain"/>
    <property type="match status" value="2"/>
</dbReference>
<comment type="catalytic activity">
    <reaction evidence="8">
        <text>(2R)-3-phosphoglycerate + NAD(+) = 3-phosphooxypyruvate + NADH + H(+)</text>
        <dbReference type="Rhea" id="RHEA:12641"/>
        <dbReference type="ChEBI" id="CHEBI:15378"/>
        <dbReference type="ChEBI" id="CHEBI:18110"/>
        <dbReference type="ChEBI" id="CHEBI:57540"/>
        <dbReference type="ChEBI" id="CHEBI:57945"/>
        <dbReference type="ChEBI" id="CHEBI:58272"/>
        <dbReference type="EC" id="1.1.1.95"/>
    </reaction>
</comment>
<dbReference type="Gene3D" id="3.30.1330.90">
    <property type="entry name" value="D-3-phosphoglycerate dehydrogenase, domain 3"/>
    <property type="match status" value="1"/>
</dbReference>
<evidence type="ECO:0000256" key="1">
    <source>
        <dbReference type="ARBA" id="ARBA00005216"/>
    </source>
</evidence>
<keyword evidence="5 13" id="KW-0560">Oxidoreductase</keyword>
<dbReference type="GO" id="GO:0006564">
    <property type="term" value="P:L-serine biosynthetic process"/>
    <property type="evidence" value="ECO:0007669"/>
    <property type="project" value="UniProtKB-KW"/>
</dbReference>
<dbReference type="AlphaFoldDB" id="A0A644W3I3"/>
<dbReference type="SUPFAM" id="SSF143548">
    <property type="entry name" value="Serine metabolism enzymes domain"/>
    <property type="match status" value="1"/>
</dbReference>
<dbReference type="InterPro" id="IPR045865">
    <property type="entry name" value="ACT-like_dom_sf"/>
</dbReference>
<evidence type="ECO:0000259" key="12">
    <source>
        <dbReference type="Pfam" id="PF19304"/>
    </source>
</evidence>
<dbReference type="InterPro" id="IPR006139">
    <property type="entry name" value="D-isomer_2_OHA_DH_cat_dom"/>
</dbReference>
<dbReference type="SUPFAM" id="SSF52283">
    <property type="entry name" value="Formate/glycerate dehydrogenase catalytic domain-like"/>
    <property type="match status" value="1"/>
</dbReference>
<dbReference type="SUPFAM" id="SSF55021">
    <property type="entry name" value="ACT-like"/>
    <property type="match status" value="1"/>
</dbReference>
<comment type="caution">
    <text evidence="13">The sequence shown here is derived from an EMBL/GenBank/DDBJ whole genome shotgun (WGS) entry which is preliminary data.</text>
</comment>
<comment type="similarity">
    <text evidence="2">Belongs to the D-isomer specific 2-hydroxyacid dehydrogenase family.</text>
</comment>
<feature type="domain" description="D-3-phosphoglycerate dehydrogenase ASB" evidence="12">
    <location>
        <begin position="334"/>
        <end position="461"/>
    </location>
</feature>
<dbReference type="Pfam" id="PF19304">
    <property type="entry name" value="PGDH_inter"/>
    <property type="match status" value="1"/>
</dbReference>
<dbReference type="PANTHER" id="PTHR42789:SF1">
    <property type="entry name" value="D-ISOMER SPECIFIC 2-HYDROXYACID DEHYDROGENASE FAMILY PROTEIN (AFU_ORTHOLOGUE AFUA_6G10090)"/>
    <property type="match status" value="1"/>
</dbReference>
<evidence type="ECO:0000256" key="6">
    <source>
        <dbReference type="ARBA" id="ARBA00023027"/>
    </source>
</evidence>
<dbReference type="InterPro" id="IPR050857">
    <property type="entry name" value="D-2-hydroxyacid_DH"/>
</dbReference>
<dbReference type="InterPro" id="IPR036291">
    <property type="entry name" value="NAD(P)-bd_dom_sf"/>
</dbReference>
<dbReference type="PROSITE" id="PS00670">
    <property type="entry name" value="D_2_HYDROXYACID_DH_2"/>
    <property type="match status" value="1"/>
</dbReference>
<sequence length="550" mass="58655">MTEMKVLVTDTVSEAGISLLRKEKDLQVEVRLGLSREELLEAVADADGMLTRSGTPLDGEVLGAAKKLRAVARAGVGVDNIDLAAASRRGIVVINAPTGNTLAATEHTLAMMLSLVRKVPQAWNSVASGEWKRSRFMGMQLSGKRLLVIGLGRIGTQVALRCRAFGMEVSAYDPYISKEKADRAGVRLLDDLAGALSLADAVTLHVPLTAETRRLLDAQLLKACKRGAFLVNCARGGLVDEEAVADGVRSGLLAGAAFDVFDGEPVRTDHPLLAPDIREKVILTPHIGANTEEAQSAVAVIAASNLAAALLGRPYEHAVNLPFSEQLLSDGRRAYLSLARKMGYLAAHLLREPVKEIRVTLRGPLFSKGDDPICFEVPYHYSPFTVAGLKGMLEVSHGPEVNYMSAPLLATDKGIAVEESRGEGGTYKNLLEVTISAEGSREGVTVAGTVTEEGRQRVVNLNGYWIEFVPEGTVLLFSNHDRPGVIGKVGTILGEAGSNIANFALGRKNGSGLAVGALQIDNDIPLKVIETFKADADLLWAVKVNFSEAL</sequence>
<gene>
    <name evidence="13" type="primary">serA_9</name>
    <name evidence="13" type="ORF">SDC9_44357</name>
</gene>
<keyword evidence="7" id="KW-0028">Amino-acid biosynthesis</keyword>
<dbReference type="Pfam" id="PF00389">
    <property type="entry name" value="2-Hacid_dh"/>
    <property type="match status" value="1"/>
</dbReference>
<dbReference type="GO" id="GO:0004617">
    <property type="term" value="F:phosphoglycerate dehydrogenase activity"/>
    <property type="evidence" value="ECO:0007669"/>
    <property type="project" value="UniProtKB-EC"/>
</dbReference>
<dbReference type="Pfam" id="PF02826">
    <property type="entry name" value="2-Hacid_dh_C"/>
    <property type="match status" value="1"/>
</dbReference>
<dbReference type="InterPro" id="IPR045626">
    <property type="entry name" value="PGDH_ASB_dom"/>
</dbReference>
<dbReference type="PANTHER" id="PTHR42789">
    <property type="entry name" value="D-ISOMER SPECIFIC 2-HYDROXYACID DEHYDROGENASE FAMILY PROTEIN (AFU_ORTHOLOGUE AFUA_6G10090)"/>
    <property type="match status" value="1"/>
</dbReference>
<accession>A0A644W3I3</accession>